<feature type="domain" description="N-acetyltransferase" evidence="1">
    <location>
        <begin position="3"/>
        <end position="137"/>
    </location>
</feature>
<dbReference type="GO" id="GO:0016747">
    <property type="term" value="F:acyltransferase activity, transferring groups other than amino-acyl groups"/>
    <property type="evidence" value="ECO:0007669"/>
    <property type="project" value="InterPro"/>
</dbReference>
<reference evidence="2 3" key="1">
    <citation type="submission" date="2019-03" db="EMBL/GenBank/DDBJ databases">
        <title>Alkanindiges illinoisensis: a potential pathogenic isolated from ascites of a gastric cancer patient with abdominal metastasis.</title>
        <authorList>
            <person name="Hu X."/>
            <person name="Yang B."/>
            <person name="Yan X."/>
            <person name="Lin L."/>
            <person name="Zhao H."/>
            <person name="Zhou F."/>
            <person name="Su B."/>
            <person name="Chen J."/>
            <person name="Rui Y."/>
            <person name="Wang Q."/>
            <person name="Zheng L."/>
        </authorList>
    </citation>
    <scope>NUCLEOTIDE SEQUENCE [LARGE SCALE GENOMIC DNA]</scope>
    <source>
        <strain evidence="2 3">NFYY 23406</strain>
    </source>
</reference>
<dbReference type="RefSeq" id="WP_134245399.1">
    <property type="nucleotide sequence ID" value="NZ_SNTY01000067.1"/>
</dbReference>
<dbReference type="CDD" id="cd04301">
    <property type="entry name" value="NAT_SF"/>
    <property type="match status" value="1"/>
</dbReference>
<dbReference type="PANTHER" id="PTHR43617">
    <property type="entry name" value="L-AMINO ACID N-ACETYLTRANSFERASE"/>
    <property type="match status" value="1"/>
</dbReference>
<evidence type="ECO:0000259" key="1">
    <source>
        <dbReference type="PROSITE" id="PS51186"/>
    </source>
</evidence>
<dbReference type="OrthoDB" id="9789605at2"/>
<keyword evidence="3" id="KW-1185">Reference proteome</keyword>
<dbReference type="Gene3D" id="3.40.630.30">
    <property type="match status" value="1"/>
</dbReference>
<organism evidence="2 3">
    <name type="scientific">Alkanindiges illinoisensis</name>
    <dbReference type="NCBI Taxonomy" id="197183"/>
    <lineage>
        <taxon>Bacteria</taxon>
        <taxon>Pseudomonadati</taxon>
        <taxon>Pseudomonadota</taxon>
        <taxon>Gammaproteobacteria</taxon>
        <taxon>Moraxellales</taxon>
        <taxon>Moraxellaceae</taxon>
        <taxon>Alkanindiges</taxon>
    </lineage>
</organism>
<gene>
    <name evidence="2" type="ORF">E2B99_12575</name>
</gene>
<comment type="caution">
    <text evidence="2">The sequence shown here is derived from an EMBL/GenBank/DDBJ whole genome shotgun (WGS) entry which is preliminary data.</text>
</comment>
<proteinExistence type="predicted"/>
<dbReference type="InterPro" id="IPR050276">
    <property type="entry name" value="MshD_Acetyltransferase"/>
</dbReference>
<evidence type="ECO:0000313" key="2">
    <source>
        <dbReference type="EMBL" id="TEU24238.1"/>
    </source>
</evidence>
<dbReference type="Pfam" id="PF00583">
    <property type="entry name" value="Acetyltransf_1"/>
    <property type="match status" value="1"/>
</dbReference>
<dbReference type="InterPro" id="IPR000182">
    <property type="entry name" value="GNAT_dom"/>
</dbReference>
<dbReference type="PROSITE" id="PS51186">
    <property type="entry name" value="GNAT"/>
    <property type="match status" value="1"/>
</dbReference>
<accession>A0A4Y7X9I0</accession>
<sequence>MQTEICRLTADEHDAAYRQAAYELLQQNGWAHRISSLEQFTALVNASACNFIALKDGQVIGYIRGITDGLSNGYISMLVVDPAYRKQGVGRDLVQAVINSAPGATWVLRAGHEGSANFFEKLGFEISTMAMERNRNS</sequence>
<dbReference type="InterPro" id="IPR016181">
    <property type="entry name" value="Acyl_CoA_acyltransferase"/>
</dbReference>
<protein>
    <submittedName>
        <fullName evidence="2">N-acetyltransferase</fullName>
    </submittedName>
</protein>
<dbReference type="AlphaFoldDB" id="A0A4Y7X9I0"/>
<evidence type="ECO:0000313" key="3">
    <source>
        <dbReference type="Proteomes" id="UP000297834"/>
    </source>
</evidence>
<dbReference type="EMBL" id="SNTY01000067">
    <property type="protein sequence ID" value="TEU24238.1"/>
    <property type="molecule type" value="Genomic_DNA"/>
</dbReference>
<dbReference type="Proteomes" id="UP000297834">
    <property type="component" value="Unassembled WGS sequence"/>
</dbReference>
<keyword evidence="2" id="KW-0808">Transferase</keyword>
<dbReference type="SUPFAM" id="SSF55729">
    <property type="entry name" value="Acyl-CoA N-acyltransferases (Nat)"/>
    <property type="match status" value="1"/>
</dbReference>
<name>A0A4Y7X9I0_9GAMM</name>
<dbReference type="STRING" id="1120977.GCA_000619845_02320"/>